<feature type="non-terminal residue" evidence="1">
    <location>
        <position position="1"/>
    </location>
</feature>
<dbReference type="AlphaFoldDB" id="X0YAA7"/>
<comment type="caution">
    <text evidence="1">The sequence shown here is derived from an EMBL/GenBank/DDBJ whole genome shotgun (WGS) entry which is preliminary data.</text>
</comment>
<name>X0YAA7_9ZZZZ</name>
<gene>
    <name evidence="1" type="ORF">S01H1_81662</name>
</gene>
<accession>X0YAA7</accession>
<proteinExistence type="predicted"/>
<organism evidence="1">
    <name type="scientific">marine sediment metagenome</name>
    <dbReference type="NCBI Taxonomy" id="412755"/>
    <lineage>
        <taxon>unclassified sequences</taxon>
        <taxon>metagenomes</taxon>
        <taxon>ecological metagenomes</taxon>
    </lineage>
</organism>
<reference evidence="1" key="1">
    <citation type="journal article" date="2014" name="Front. Microbiol.">
        <title>High frequency of phylogenetically diverse reductive dehalogenase-homologous genes in deep subseafloor sedimentary metagenomes.</title>
        <authorList>
            <person name="Kawai M."/>
            <person name="Futagami T."/>
            <person name="Toyoda A."/>
            <person name="Takaki Y."/>
            <person name="Nishi S."/>
            <person name="Hori S."/>
            <person name="Arai W."/>
            <person name="Tsubouchi T."/>
            <person name="Morono Y."/>
            <person name="Uchiyama I."/>
            <person name="Ito T."/>
            <person name="Fujiyama A."/>
            <person name="Inagaki F."/>
            <person name="Takami H."/>
        </authorList>
    </citation>
    <scope>NUCLEOTIDE SEQUENCE</scope>
    <source>
        <strain evidence="1">Expedition CK06-06</strain>
    </source>
</reference>
<feature type="non-terminal residue" evidence="1">
    <location>
        <position position="206"/>
    </location>
</feature>
<evidence type="ECO:0008006" key="2">
    <source>
        <dbReference type="Google" id="ProtNLM"/>
    </source>
</evidence>
<evidence type="ECO:0000313" key="1">
    <source>
        <dbReference type="EMBL" id="GAG44227.1"/>
    </source>
</evidence>
<protein>
    <recommendedName>
        <fullName evidence="2">Phage head morphogenesis domain-containing protein</fullName>
    </recommendedName>
</protein>
<dbReference type="EMBL" id="BARS01055286">
    <property type="protein sequence ID" value="GAG44227.1"/>
    <property type="molecule type" value="Genomic_DNA"/>
</dbReference>
<sequence>VYAGKRTFAQQIRKQEEFDPIGTAVVDWSNKHSAAMVTEITNETRKGINEIVRHGLKEGLANQKINMALRPTIGLQSRHALAVGKEYTRLLDAGVSEARALKKMEAYSNKLHRYRTRLIARTEAGEASLQGIVESYEQMGVRKLKRIEDPDCCDLCNERQGEIVEVKNAYGLLHPQCEGTWVMAAGERPHISKRRDFHKNVTTKEK</sequence>